<proteinExistence type="predicted"/>
<accession>A0AAW9D3Y1</accession>
<feature type="region of interest" description="Disordered" evidence="1">
    <location>
        <begin position="32"/>
        <end position="63"/>
    </location>
</feature>
<evidence type="ECO:0000313" key="3">
    <source>
        <dbReference type="Proteomes" id="UP001272137"/>
    </source>
</evidence>
<comment type="caution">
    <text evidence="2">The sequence shown here is derived from an EMBL/GenBank/DDBJ whole genome shotgun (WGS) entry which is preliminary data.</text>
</comment>
<dbReference type="Proteomes" id="UP001272137">
    <property type="component" value="Unassembled WGS sequence"/>
</dbReference>
<dbReference type="AlphaFoldDB" id="A0AAW9D3Y1"/>
<dbReference type="EMBL" id="QXCT01000002">
    <property type="protein sequence ID" value="MDW9256654.1"/>
    <property type="molecule type" value="Genomic_DNA"/>
</dbReference>
<reference evidence="2" key="1">
    <citation type="submission" date="2018-08" db="EMBL/GenBank/DDBJ databases">
        <title>Identification of Burkholderia cepacia strains that express a Burkholderia pseudomallei-like capsular polysaccharide.</title>
        <authorList>
            <person name="Burtnick M.N."/>
            <person name="Vongsouvath M."/>
            <person name="Newton P."/>
            <person name="Wuthiekanun V."/>
            <person name="Limmathurotsakul D."/>
            <person name="Brett P.J."/>
            <person name="Chantratita N."/>
            <person name="Dance D.A."/>
        </authorList>
    </citation>
    <scope>NUCLEOTIDE SEQUENCE</scope>
    <source>
        <strain evidence="2">SBXCC001</strain>
    </source>
</reference>
<name>A0AAW9D3Y1_BURTH</name>
<organism evidence="2 3">
    <name type="scientific">Burkholderia thailandensis</name>
    <dbReference type="NCBI Taxonomy" id="57975"/>
    <lineage>
        <taxon>Bacteria</taxon>
        <taxon>Pseudomonadati</taxon>
        <taxon>Pseudomonadota</taxon>
        <taxon>Betaproteobacteria</taxon>
        <taxon>Burkholderiales</taxon>
        <taxon>Burkholderiaceae</taxon>
        <taxon>Burkholderia</taxon>
        <taxon>pseudomallei group</taxon>
    </lineage>
</organism>
<evidence type="ECO:0000256" key="1">
    <source>
        <dbReference type="SAM" id="MobiDB-lite"/>
    </source>
</evidence>
<sequence length="63" mass="7018">MAARDRIAARERLKSYNLADFGRLSQCTNPAAAVARQRPPRRPHASRQAARPVRGRIAAPRGR</sequence>
<evidence type="ECO:0000313" key="2">
    <source>
        <dbReference type="EMBL" id="MDW9256654.1"/>
    </source>
</evidence>
<gene>
    <name evidence="2" type="ORF">C7S16_0965</name>
</gene>
<protein>
    <submittedName>
        <fullName evidence="2">Uncharacterized protein</fullName>
    </submittedName>
</protein>